<keyword evidence="6" id="KW-0812">Transmembrane</keyword>
<dbReference type="EnsemblPlants" id="OBART09G15000.1">
    <property type="protein sequence ID" value="OBART09G15000.1"/>
    <property type="gene ID" value="OBART09G15000"/>
</dbReference>
<dbReference type="SUPFAM" id="SSF46565">
    <property type="entry name" value="Chaperone J-domain"/>
    <property type="match status" value="1"/>
</dbReference>
<dbReference type="Pfam" id="PF00226">
    <property type="entry name" value="DnaJ"/>
    <property type="match status" value="1"/>
</dbReference>
<evidence type="ECO:0000256" key="6">
    <source>
        <dbReference type="SAM" id="Phobius"/>
    </source>
</evidence>
<dbReference type="PROSITE" id="PS50076">
    <property type="entry name" value="DNAJ_2"/>
    <property type="match status" value="1"/>
</dbReference>
<dbReference type="STRING" id="65489.A0A0D3H8F6"/>
<dbReference type="CDD" id="cd06257">
    <property type="entry name" value="DnaJ"/>
    <property type="match status" value="1"/>
</dbReference>
<dbReference type="SUPFAM" id="SSF101941">
    <property type="entry name" value="NAC domain"/>
    <property type="match status" value="1"/>
</dbReference>
<dbReference type="PANTHER" id="PTHR44094:SF22">
    <property type="entry name" value="OS09G0493800 PROTEIN"/>
    <property type="match status" value="1"/>
</dbReference>
<dbReference type="GO" id="GO:0005783">
    <property type="term" value="C:endoplasmic reticulum"/>
    <property type="evidence" value="ECO:0007669"/>
    <property type="project" value="UniProtKB-ARBA"/>
</dbReference>
<evidence type="ECO:0008006" key="11">
    <source>
        <dbReference type="Google" id="ProtNLM"/>
    </source>
</evidence>
<keyword evidence="6" id="KW-0472">Membrane</keyword>
<proteinExistence type="predicted"/>
<feature type="domain" description="NAC" evidence="8">
    <location>
        <begin position="402"/>
        <end position="558"/>
    </location>
</feature>
<accession>A0A0D3H8F6</accession>
<evidence type="ECO:0000256" key="2">
    <source>
        <dbReference type="ARBA" id="ARBA00023125"/>
    </source>
</evidence>
<dbReference type="AlphaFoldDB" id="A0A0D3H8F6"/>
<dbReference type="HOGENOM" id="CLU_284192_0_0_1"/>
<dbReference type="InterPro" id="IPR036869">
    <property type="entry name" value="J_dom_sf"/>
</dbReference>
<dbReference type="GO" id="GO:0006355">
    <property type="term" value="P:regulation of DNA-templated transcription"/>
    <property type="evidence" value="ECO:0007669"/>
    <property type="project" value="InterPro"/>
</dbReference>
<evidence type="ECO:0000256" key="3">
    <source>
        <dbReference type="ARBA" id="ARBA00023163"/>
    </source>
</evidence>
<evidence type="ECO:0000256" key="4">
    <source>
        <dbReference type="ARBA" id="ARBA00023242"/>
    </source>
</evidence>
<dbReference type="Gene3D" id="1.10.287.110">
    <property type="entry name" value="DnaJ domain"/>
    <property type="match status" value="1"/>
</dbReference>
<reference evidence="9" key="2">
    <citation type="submission" date="2015-03" db="UniProtKB">
        <authorList>
            <consortium name="EnsemblPlants"/>
        </authorList>
    </citation>
    <scope>IDENTIFICATION</scope>
</reference>
<dbReference type="GO" id="GO:0003677">
    <property type="term" value="F:DNA binding"/>
    <property type="evidence" value="ECO:0007669"/>
    <property type="project" value="UniProtKB-KW"/>
</dbReference>
<dbReference type="Gramene" id="OBART09G15000.1">
    <property type="protein sequence ID" value="OBART09G15000.1"/>
    <property type="gene ID" value="OBART09G15000"/>
</dbReference>
<feature type="compositionally biased region" description="Low complexity" evidence="5">
    <location>
        <begin position="336"/>
        <end position="345"/>
    </location>
</feature>
<dbReference type="InterPro" id="IPR052423">
    <property type="entry name" value="EMIR"/>
</dbReference>
<dbReference type="Proteomes" id="UP000026960">
    <property type="component" value="Chromosome 9"/>
</dbReference>
<dbReference type="SMART" id="SM00271">
    <property type="entry name" value="DnaJ"/>
    <property type="match status" value="1"/>
</dbReference>
<sequence>MVRETGYYDVLGVSPTATEVEIKKAYYMKGDHAFVLPHVALRCFKNELGEAYQVLSDPTQRQAYDSYGKSGISTEAIIDPAAIFAMLFGSELFEDYIGQLAMASMASLDIFGDEEEIDARMLQEKMRVVQKEREEKLAETLKNKLHLYVQGNKEEFVQFAEAEVSRLSNAAYGVDMLSTIGYVYSRQAAKELGKKAIYLGVPFIAEWFRNKGHYIKSQVTAATGAIALMQLQEDLKKHLSAECHYTEEELEAYMETHKSVMVDSLWKLNVADIEGTLSHVCQMVLQDSTIRREELRARAKGLKTLGKIFQRVKLGSSEGEVTTINNTINNSDDNDGSSPDSSPMSPREHPYDPNPPYYQPEGVELTRHFAISSRGCCASHQPIPAAAAEESMPRTENPPLRWPPGFRFSPTDEELVLYFLKRRIATGRPTPYIADVDVYKSHPSHLPERSALRTGDKQWFFFSRMDRKYPNGSRASRTTGEGYWKTTGKDRSICNGGGGGAASGRAVGSKKTLVYHHGRAPRGERTDWVMHEYTLLADALPPAARDREAYALYKLFHKSGAGPKNGEQYGAPFREEDWLDDDDHHHDQLPSEAALPAPATTSGRAATTEEHADFELPGGDLDVLLAQIENDQDIIEAQLDFSTHVTSQVQIQHRVHQGWLSDDGGKSDVADATTSGSALLMAENTCAELPIDGLEQLLMQISDDQQTVEMLSGFSASVPQSQLQHDDHQGCLGVHREEVGVADSTTVSSAVVTEECTVRELQDIEGLLMQIENDLENAESLPDFSTPVHLHDCHQAAFGDFQGSQRATFNIANLSTMVQESPNFDLQTGPSNQITESILTTEPMNGETNAVEETSPLRSMSVLGSYDRQDGDDEFLEINDFFDPEDLEQILGSTTSQNLIPADDGVFDSLQYSDAPMFLPGSFDTTGVVAENHYVEFGASGIQNQGFQHTTELWAHNQVALNVRNHMKDNHVIFSHSSDATIIHTVNEQPPNRSSYASQSWFNGALSALLDSVPSSPAMAAENIGLNRTLQRISSFRSQQPAREEVSSTLINTRRRGGGLIFISLMVLLVAIMWTFSNGSAVKLSKGLWKFPST</sequence>
<dbReference type="Gene3D" id="2.170.150.80">
    <property type="entry name" value="NAC domain"/>
    <property type="match status" value="1"/>
</dbReference>
<dbReference type="Pfam" id="PF14308">
    <property type="entry name" value="DnaJ-X"/>
    <property type="match status" value="1"/>
</dbReference>
<keyword evidence="2" id="KW-0238">DNA-binding</keyword>
<dbReference type="PaxDb" id="65489-OBART09G15000.1"/>
<feature type="region of interest" description="Disordered" evidence="5">
    <location>
        <begin position="577"/>
        <end position="610"/>
    </location>
</feature>
<keyword evidence="1" id="KW-0805">Transcription regulation</keyword>
<evidence type="ECO:0000313" key="9">
    <source>
        <dbReference type="EnsemblPlants" id="OBART09G15000.1"/>
    </source>
</evidence>
<keyword evidence="6" id="KW-1133">Transmembrane helix</keyword>
<dbReference type="PROSITE" id="PS51005">
    <property type="entry name" value="NAC"/>
    <property type="match status" value="1"/>
</dbReference>
<dbReference type="Pfam" id="PF02365">
    <property type="entry name" value="NAM"/>
    <property type="match status" value="1"/>
</dbReference>
<dbReference type="InterPro" id="IPR026894">
    <property type="entry name" value="DnaJ_X"/>
</dbReference>
<evidence type="ECO:0000313" key="10">
    <source>
        <dbReference type="Proteomes" id="UP000026960"/>
    </source>
</evidence>
<name>A0A0D3H8F6_9ORYZ</name>
<dbReference type="PRINTS" id="PR00625">
    <property type="entry name" value="JDOMAIN"/>
</dbReference>
<organism evidence="9">
    <name type="scientific">Oryza barthii</name>
    <dbReference type="NCBI Taxonomy" id="65489"/>
    <lineage>
        <taxon>Eukaryota</taxon>
        <taxon>Viridiplantae</taxon>
        <taxon>Streptophyta</taxon>
        <taxon>Embryophyta</taxon>
        <taxon>Tracheophyta</taxon>
        <taxon>Spermatophyta</taxon>
        <taxon>Magnoliopsida</taxon>
        <taxon>Liliopsida</taxon>
        <taxon>Poales</taxon>
        <taxon>Poaceae</taxon>
        <taxon>BOP clade</taxon>
        <taxon>Oryzoideae</taxon>
        <taxon>Oryzeae</taxon>
        <taxon>Oryzinae</taxon>
        <taxon>Oryza</taxon>
    </lineage>
</organism>
<reference evidence="9" key="1">
    <citation type="journal article" date="2009" name="Rice">
        <title>De Novo Next Generation Sequencing of Plant Genomes.</title>
        <authorList>
            <person name="Rounsley S."/>
            <person name="Marri P.R."/>
            <person name="Yu Y."/>
            <person name="He R."/>
            <person name="Sisneros N."/>
            <person name="Goicoechea J.L."/>
            <person name="Lee S.J."/>
            <person name="Angelova A."/>
            <person name="Kudrna D."/>
            <person name="Luo M."/>
            <person name="Affourtit J."/>
            <person name="Desany B."/>
            <person name="Knight J."/>
            <person name="Niazi F."/>
            <person name="Egholm M."/>
            <person name="Wing R.A."/>
        </authorList>
    </citation>
    <scope>NUCLEOTIDE SEQUENCE [LARGE SCALE GENOMIC DNA]</scope>
    <source>
        <strain evidence="9">cv. IRGC 105608</strain>
    </source>
</reference>
<dbReference type="InterPro" id="IPR001623">
    <property type="entry name" value="DnaJ_domain"/>
</dbReference>
<evidence type="ECO:0000259" key="7">
    <source>
        <dbReference type="PROSITE" id="PS50076"/>
    </source>
</evidence>
<dbReference type="eggNOG" id="KOG0691">
    <property type="taxonomic scope" value="Eukaryota"/>
</dbReference>
<feature type="region of interest" description="Disordered" evidence="5">
    <location>
        <begin position="387"/>
        <end position="406"/>
    </location>
</feature>
<evidence type="ECO:0000259" key="8">
    <source>
        <dbReference type="PROSITE" id="PS51005"/>
    </source>
</evidence>
<protein>
    <recommendedName>
        <fullName evidence="11">J domain-containing protein</fullName>
    </recommendedName>
</protein>
<dbReference type="InterPro" id="IPR036093">
    <property type="entry name" value="NAC_dom_sf"/>
</dbReference>
<dbReference type="InterPro" id="IPR003441">
    <property type="entry name" value="NAC-dom"/>
</dbReference>
<feature type="region of interest" description="Disordered" evidence="5">
    <location>
        <begin position="323"/>
        <end position="359"/>
    </location>
</feature>
<keyword evidence="10" id="KW-1185">Reference proteome</keyword>
<keyword evidence="3" id="KW-0804">Transcription</keyword>
<evidence type="ECO:0000256" key="5">
    <source>
        <dbReference type="SAM" id="MobiDB-lite"/>
    </source>
</evidence>
<evidence type="ECO:0000256" key="1">
    <source>
        <dbReference type="ARBA" id="ARBA00023015"/>
    </source>
</evidence>
<feature type="transmembrane region" description="Helical" evidence="6">
    <location>
        <begin position="1057"/>
        <end position="1076"/>
    </location>
</feature>
<feature type="domain" description="J" evidence="7">
    <location>
        <begin position="6"/>
        <end position="68"/>
    </location>
</feature>
<keyword evidence="4" id="KW-0539">Nucleus</keyword>
<dbReference type="PANTHER" id="PTHR44094">
    <property type="entry name" value="DNAJ HEAT SHOCK N-TERMINAL DOMAIN-CONTAINING PROTEIN"/>
    <property type="match status" value="1"/>
</dbReference>